<protein>
    <recommendedName>
        <fullName evidence="4">Cytochrome c</fullName>
    </recommendedName>
</protein>
<proteinExistence type="predicted"/>
<name>A0A244CQH9_PSEDV</name>
<feature type="chain" id="PRO_5011284616" description="Cytochrome c" evidence="1">
    <location>
        <begin position="23"/>
        <end position="399"/>
    </location>
</feature>
<dbReference type="InterPro" id="IPR036909">
    <property type="entry name" value="Cyt_c-like_dom_sf"/>
</dbReference>
<dbReference type="GO" id="GO:0020037">
    <property type="term" value="F:heme binding"/>
    <property type="evidence" value="ECO:0007669"/>
    <property type="project" value="InterPro"/>
</dbReference>
<gene>
    <name evidence="2" type="ORF">B1199_12550</name>
</gene>
<reference evidence="2 3" key="1">
    <citation type="submission" date="2017-02" db="EMBL/GenBank/DDBJ databases">
        <title>Pseudoalteromonas ulvae TC14 Genome.</title>
        <authorList>
            <person name="Molmeret M."/>
        </authorList>
    </citation>
    <scope>NUCLEOTIDE SEQUENCE [LARGE SCALE GENOMIC DNA]</scope>
    <source>
        <strain evidence="2">TC14</strain>
    </source>
</reference>
<dbReference type="SUPFAM" id="SSF48695">
    <property type="entry name" value="Multiheme cytochromes"/>
    <property type="match status" value="1"/>
</dbReference>
<sequence length="399" mass="45134">MIRYLILIWALLLLSLSYESQAEVDTLISECQGCHTDNRIVVEERFSNGFGKWTDAQCFGCHQEITQIAVKFNSGEKDKRYFSLPVSDTKLKLIGHHALSYLNAPLNPVRHSAKRERFDRVSLEGFLKRPFGKCDQSGSCQAPTMMAYPKLSKQSLDHFAQWLAPSTKSSSNNVTPSDDATATLVGETVFERKCAACHRDSVVSGYNTVGLSLFSERWLFKYANKLSTTDTPERNMPTVAITKAEATQLAAFFNIERANQERQLDNSLRDIPTIFKQDESSPLSKGERFYLWKRLWRDNSCVHCHGIEGRANRAFDTSEAGITRWVTNNDPLDLYARLVIRKKESQFGIGAKLPGMPMTKAPVPKQVSSLISRWIKNGCVDLHNEVLCKNNKLNNKKVK</sequence>
<keyword evidence="3" id="KW-1185">Reference proteome</keyword>
<feature type="signal peptide" evidence="1">
    <location>
        <begin position="1"/>
        <end position="22"/>
    </location>
</feature>
<dbReference type="GO" id="GO:0009055">
    <property type="term" value="F:electron transfer activity"/>
    <property type="evidence" value="ECO:0007669"/>
    <property type="project" value="InterPro"/>
</dbReference>
<organism evidence="2 3">
    <name type="scientific">Pseudoalteromonas ulvae</name>
    <dbReference type="NCBI Taxonomy" id="107327"/>
    <lineage>
        <taxon>Bacteria</taxon>
        <taxon>Pseudomonadati</taxon>
        <taxon>Pseudomonadota</taxon>
        <taxon>Gammaproteobacteria</taxon>
        <taxon>Alteromonadales</taxon>
        <taxon>Pseudoalteromonadaceae</taxon>
        <taxon>Pseudoalteromonas</taxon>
    </lineage>
</organism>
<comment type="caution">
    <text evidence="2">The sequence shown here is derived from an EMBL/GenBank/DDBJ whole genome shotgun (WGS) entry which is preliminary data.</text>
</comment>
<evidence type="ECO:0008006" key="4">
    <source>
        <dbReference type="Google" id="ProtNLM"/>
    </source>
</evidence>
<dbReference type="Gene3D" id="1.10.760.10">
    <property type="entry name" value="Cytochrome c-like domain"/>
    <property type="match status" value="1"/>
</dbReference>
<evidence type="ECO:0000313" key="3">
    <source>
        <dbReference type="Proteomes" id="UP000194841"/>
    </source>
</evidence>
<dbReference type="InterPro" id="IPR036280">
    <property type="entry name" value="Multihaem_cyt_sf"/>
</dbReference>
<dbReference type="EMBL" id="MWPV01000003">
    <property type="protein sequence ID" value="OUL57877.1"/>
    <property type="molecule type" value="Genomic_DNA"/>
</dbReference>
<evidence type="ECO:0000313" key="2">
    <source>
        <dbReference type="EMBL" id="OUL57877.1"/>
    </source>
</evidence>
<dbReference type="SUPFAM" id="SSF46626">
    <property type="entry name" value="Cytochrome c"/>
    <property type="match status" value="1"/>
</dbReference>
<accession>A0A244CQH9</accession>
<evidence type="ECO:0000256" key="1">
    <source>
        <dbReference type="SAM" id="SignalP"/>
    </source>
</evidence>
<keyword evidence="1" id="KW-0732">Signal</keyword>
<dbReference type="AlphaFoldDB" id="A0A244CQH9"/>
<dbReference type="Proteomes" id="UP000194841">
    <property type="component" value="Unassembled WGS sequence"/>
</dbReference>